<dbReference type="Proteomes" id="UP001201397">
    <property type="component" value="Unassembled WGS sequence"/>
</dbReference>
<comment type="caution">
    <text evidence="1">The sequence shown here is derived from an EMBL/GenBank/DDBJ whole genome shotgun (WGS) entry which is preliminary data.</text>
</comment>
<evidence type="ECO:0000313" key="2">
    <source>
        <dbReference type="Proteomes" id="UP001201397"/>
    </source>
</evidence>
<protein>
    <submittedName>
        <fullName evidence="1">Uncharacterized protein</fullName>
    </submittedName>
</protein>
<gene>
    <name evidence="1" type="ORF">L4H06_03995</name>
</gene>
<organism evidence="1 2">
    <name type="scientific">Neisseria lisongii</name>
    <dbReference type="NCBI Taxonomy" id="2912188"/>
    <lineage>
        <taxon>Bacteria</taxon>
        <taxon>Pseudomonadati</taxon>
        <taxon>Pseudomonadota</taxon>
        <taxon>Betaproteobacteria</taxon>
        <taxon>Neisseriales</taxon>
        <taxon>Neisseriaceae</taxon>
        <taxon>Neisseria</taxon>
    </lineage>
</organism>
<dbReference type="EMBL" id="JAKKDL010000003">
    <property type="protein sequence ID" value="MCF7529396.1"/>
    <property type="molecule type" value="Genomic_DNA"/>
</dbReference>
<sequence length="93" mass="10588">MIFRLFTLRADYTANFGGYQTLPLLAHRFMVNDDGFSDGLNNPLLPLSLNHYNIQGRLKTKAKRRQTKTAPETYGAAVFAAGNLIFSWHRSRL</sequence>
<proteinExistence type="predicted"/>
<dbReference type="AlphaFoldDB" id="A0AAW5ACH1"/>
<accession>A0AAW5ACH1</accession>
<evidence type="ECO:0000313" key="1">
    <source>
        <dbReference type="EMBL" id="MCF7529396.1"/>
    </source>
</evidence>
<reference evidence="1" key="1">
    <citation type="submission" date="2022-01" db="EMBL/GenBank/DDBJ databases">
        <title>Neisseria sp. ZJ104.</title>
        <authorList>
            <person name="Yang C."/>
        </authorList>
    </citation>
    <scope>NUCLEOTIDE SEQUENCE</scope>
    <source>
        <strain evidence="1">ZJ104</strain>
    </source>
</reference>
<name>A0AAW5ACH1_9NEIS</name>
<dbReference type="RefSeq" id="WP_237092615.1">
    <property type="nucleotide sequence ID" value="NZ_JAKKDL010000003.1"/>
</dbReference>